<accession>A0AC61U3D8</accession>
<evidence type="ECO:0000313" key="2">
    <source>
        <dbReference type="Proteomes" id="UP001059663"/>
    </source>
</evidence>
<evidence type="ECO:0000313" key="1">
    <source>
        <dbReference type="EMBL" id="UUZ44358.1"/>
    </source>
</evidence>
<protein>
    <submittedName>
        <fullName evidence="1">TetR family transcriptional regulator</fullName>
    </submittedName>
</protein>
<organism evidence="1 2">
    <name type="scientific">Janibacter limosus</name>
    <dbReference type="NCBI Taxonomy" id="53458"/>
    <lineage>
        <taxon>Bacteria</taxon>
        <taxon>Bacillati</taxon>
        <taxon>Actinomycetota</taxon>
        <taxon>Actinomycetes</taxon>
        <taxon>Micrococcales</taxon>
        <taxon>Intrasporangiaceae</taxon>
        <taxon>Janibacter</taxon>
    </lineage>
</organism>
<name>A0AC61U3D8_9MICO</name>
<sequence>MARPTTPILNRERIRDAALQLIDEDGPAQFSMRGLARVLGVQAPSLYSHYANRDEVLDAVANLLTRQVDTTGFDRGWTTGLLVWGRSYRSALRAHPNAASIVAAGAGERADFLAMADRVHGGLVGDGWPPRYATMIAGSVKYLVVGSTTTPFGSGFADDTRVYLDRYPHLVKAHLIGQHAEQIDAESFELALTSLVRGLEPVHARLVRRRDQPRETAATQPAPPALIRARPTDRVAVGDVSRGAASGLGQPRRRRPVGDGCGRHA</sequence>
<reference evidence="1" key="1">
    <citation type="submission" date="2021-11" db="EMBL/GenBank/DDBJ databases">
        <title>Study of the species diversity of bacterial strains isolated from a unique natural object - Shulgan-Tash cave (Bashkiria).</title>
        <authorList>
            <person name="Sazanova A.L."/>
            <person name="Chirak E.R."/>
            <person name="Safronova V.I."/>
        </authorList>
    </citation>
    <scope>NUCLEOTIDE SEQUENCE</scope>
    <source>
        <strain evidence="1">P1</strain>
    </source>
</reference>
<dbReference type="Proteomes" id="UP001059663">
    <property type="component" value="Chromosome"/>
</dbReference>
<dbReference type="EMBL" id="CP087977">
    <property type="protein sequence ID" value="UUZ44358.1"/>
    <property type="molecule type" value="Genomic_DNA"/>
</dbReference>
<gene>
    <name evidence="1" type="ORF">LP422_18215</name>
</gene>
<proteinExistence type="predicted"/>